<dbReference type="Pfam" id="PF02518">
    <property type="entry name" value="HATPase_c"/>
    <property type="match status" value="1"/>
</dbReference>
<dbReference type="STRING" id="861299.J421_0457"/>
<dbReference type="PRINTS" id="PR00344">
    <property type="entry name" value="BCTRLSENSOR"/>
</dbReference>
<dbReference type="SUPFAM" id="SSF47384">
    <property type="entry name" value="Homodimeric domain of signal transducing histidine kinase"/>
    <property type="match status" value="1"/>
</dbReference>
<evidence type="ECO:0000256" key="9">
    <source>
        <dbReference type="SAM" id="MobiDB-lite"/>
    </source>
</evidence>
<evidence type="ECO:0000256" key="2">
    <source>
        <dbReference type="ARBA" id="ARBA00012438"/>
    </source>
</evidence>
<dbReference type="HOGENOM" id="CLU_1141284_0_0_0"/>
<dbReference type="InParanoid" id="W0RA49"/>
<dbReference type="AlphaFoldDB" id="W0RA49"/>
<gene>
    <name evidence="11" type="ORF">J421_0457</name>
</gene>
<dbReference type="RefSeq" id="WP_025409543.1">
    <property type="nucleotide sequence ID" value="NZ_CP007128.1"/>
</dbReference>
<evidence type="ECO:0000256" key="6">
    <source>
        <dbReference type="ARBA" id="ARBA00022777"/>
    </source>
</evidence>
<evidence type="ECO:0000259" key="10">
    <source>
        <dbReference type="PROSITE" id="PS50109"/>
    </source>
</evidence>
<dbReference type="OrthoDB" id="1931120at2"/>
<feature type="domain" description="Histidine kinase" evidence="10">
    <location>
        <begin position="36"/>
        <end position="243"/>
    </location>
</feature>
<keyword evidence="4" id="KW-0808">Transferase</keyword>
<dbReference type="Gene3D" id="1.10.287.130">
    <property type="match status" value="1"/>
</dbReference>
<dbReference type="PROSITE" id="PS50109">
    <property type="entry name" value="HIS_KIN"/>
    <property type="match status" value="1"/>
</dbReference>
<evidence type="ECO:0000313" key="12">
    <source>
        <dbReference type="Proteomes" id="UP000019151"/>
    </source>
</evidence>
<dbReference type="InterPro" id="IPR005467">
    <property type="entry name" value="His_kinase_dom"/>
</dbReference>
<dbReference type="GO" id="GO:0005524">
    <property type="term" value="F:ATP binding"/>
    <property type="evidence" value="ECO:0007669"/>
    <property type="project" value="UniProtKB-KW"/>
</dbReference>
<protein>
    <recommendedName>
        <fullName evidence="2">histidine kinase</fullName>
        <ecNumber evidence="2">2.7.13.3</ecNumber>
    </recommendedName>
</protein>
<dbReference type="InterPro" id="IPR004358">
    <property type="entry name" value="Sig_transdc_His_kin-like_C"/>
</dbReference>
<dbReference type="Proteomes" id="UP000019151">
    <property type="component" value="Chromosome"/>
</dbReference>
<reference evidence="11 12" key="1">
    <citation type="journal article" date="2014" name="Genome Announc.">
        <title>Genome Sequence and Methylome of Soil Bacterium Gemmatirosa kalamazoonensis KBS708T, a Member of the Rarely Cultivated Gemmatimonadetes Phylum.</title>
        <authorList>
            <person name="Debruyn J.M."/>
            <person name="Radosevich M."/>
            <person name="Wommack K.E."/>
            <person name="Polson S.W."/>
            <person name="Hauser L.J."/>
            <person name="Fawaz M.N."/>
            <person name="Korlach J."/>
            <person name="Tsai Y.C."/>
        </authorList>
    </citation>
    <scope>NUCLEOTIDE SEQUENCE [LARGE SCALE GENOMIC DNA]</scope>
    <source>
        <strain evidence="11 12">KBS708</strain>
    </source>
</reference>
<dbReference type="EMBL" id="CP007128">
    <property type="protein sequence ID" value="AHG87994.1"/>
    <property type="molecule type" value="Genomic_DNA"/>
</dbReference>
<keyword evidence="7 11" id="KW-0067">ATP-binding</keyword>
<dbReference type="InterPro" id="IPR036097">
    <property type="entry name" value="HisK_dim/P_sf"/>
</dbReference>
<keyword evidence="6" id="KW-0418">Kinase</keyword>
<comment type="catalytic activity">
    <reaction evidence="1">
        <text>ATP + protein L-histidine = ADP + protein N-phospho-L-histidine.</text>
        <dbReference type="EC" id="2.7.13.3"/>
    </reaction>
</comment>
<dbReference type="PANTHER" id="PTHR43065">
    <property type="entry name" value="SENSOR HISTIDINE KINASE"/>
    <property type="match status" value="1"/>
</dbReference>
<dbReference type="CDD" id="cd00075">
    <property type="entry name" value="HATPase"/>
    <property type="match status" value="1"/>
</dbReference>
<accession>W0RA49</accession>
<dbReference type="InterPro" id="IPR003661">
    <property type="entry name" value="HisK_dim/P_dom"/>
</dbReference>
<evidence type="ECO:0000313" key="11">
    <source>
        <dbReference type="EMBL" id="AHG87994.1"/>
    </source>
</evidence>
<keyword evidence="5" id="KW-0547">Nucleotide-binding</keyword>
<keyword evidence="3" id="KW-0597">Phosphoprotein</keyword>
<evidence type="ECO:0000256" key="5">
    <source>
        <dbReference type="ARBA" id="ARBA00022741"/>
    </source>
</evidence>
<feature type="region of interest" description="Disordered" evidence="9">
    <location>
        <begin position="1"/>
        <end position="26"/>
    </location>
</feature>
<dbReference type="SMART" id="SM00388">
    <property type="entry name" value="HisKA"/>
    <property type="match status" value="1"/>
</dbReference>
<evidence type="ECO:0000256" key="8">
    <source>
        <dbReference type="ARBA" id="ARBA00023012"/>
    </source>
</evidence>
<dbReference type="InterPro" id="IPR036890">
    <property type="entry name" value="HATPase_C_sf"/>
</dbReference>
<dbReference type="InterPro" id="IPR003594">
    <property type="entry name" value="HATPase_dom"/>
</dbReference>
<evidence type="ECO:0000256" key="1">
    <source>
        <dbReference type="ARBA" id="ARBA00000085"/>
    </source>
</evidence>
<name>W0RA49_9BACT</name>
<organism evidence="11 12">
    <name type="scientific">Gemmatirosa kalamazoonensis</name>
    <dbReference type="NCBI Taxonomy" id="861299"/>
    <lineage>
        <taxon>Bacteria</taxon>
        <taxon>Pseudomonadati</taxon>
        <taxon>Gemmatimonadota</taxon>
        <taxon>Gemmatimonadia</taxon>
        <taxon>Gemmatimonadales</taxon>
        <taxon>Gemmatimonadaceae</taxon>
        <taxon>Gemmatirosa</taxon>
    </lineage>
</organism>
<keyword evidence="8" id="KW-0902">Two-component regulatory system</keyword>
<dbReference type="SMART" id="SM00387">
    <property type="entry name" value="HATPase_c"/>
    <property type="match status" value="1"/>
</dbReference>
<evidence type="ECO:0000256" key="4">
    <source>
        <dbReference type="ARBA" id="ARBA00022679"/>
    </source>
</evidence>
<dbReference type="GO" id="GO:0000155">
    <property type="term" value="F:phosphorelay sensor kinase activity"/>
    <property type="evidence" value="ECO:0007669"/>
    <property type="project" value="InterPro"/>
</dbReference>
<dbReference type="SUPFAM" id="SSF55874">
    <property type="entry name" value="ATPase domain of HSP90 chaperone/DNA topoisomerase II/histidine kinase"/>
    <property type="match status" value="1"/>
</dbReference>
<dbReference type="KEGG" id="gba:J421_0457"/>
<dbReference type="CDD" id="cd00082">
    <property type="entry name" value="HisKA"/>
    <property type="match status" value="1"/>
</dbReference>
<dbReference type="Gene3D" id="3.30.565.10">
    <property type="entry name" value="Histidine kinase-like ATPase, C-terminal domain"/>
    <property type="match status" value="1"/>
</dbReference>
<evidence type="ECO:0000256" key="7">
    <source>
        <dbReference type="ARBA" id="ARBA00022840"/>
    </source>
</evidence>
<keyword evidence="12" id="KW-1185">Reference proteome</keyword>
<dbReference type="EC" id="2.7.13.3" evidence="2"/>
<dbReference type="Pfam" id="PF00512">
    <property type="entry name" value="HisKA"/>
    <property type="match status" value="1"/>
</dbReference>
<proteinExistence type="predicted"/>
<dbReference type="PANTHER" id="PTHR43065:SF10">
    <property type="entry name" value="PEROXIDE STRESS-ACTIVATED HISTIDINE KINASE MAK3"/>
    <property type="match status" value="1"/>
</dbReference>
<evidence type="ECO:0000256" key="3">
    <source>
        <dbReference type="ARBA" id="ARBA00022553"/>
    </source>
</evidence>
<dbReference type="eggNOG" id="COG4191">
    <property type="taxonomic scope" value="Bacteria"/>
</dbReference>
<sequence length="243" mass="26215">MASLSPSPSPTTAPRPADERAERRRRHETIGEVAAGVARELQNPLYGISSAAQLLRFRVRDDPVVERNVGRILREVERMNRLVTELLDFGRPTPPRLTPGDPDAVWDTVLENERGRLESKSLLVQRTRAEPPASCRIDAELLAQAFRHVLVNAIDAAPDASDLALASSVTPDGSWHCTLRNAGPPLAGEAQERAFEIFYTTKAGGTGLGLALCQRVIDGHGGSITLENAQPDGVAATIDLPHG</sequence>